<proteinExistence type="predicted"/>
<dbReference type="EMBL" id="LSRX01008719">
    <property type="protein sequence ID" value="OLP46283.1"/>
    <property type="molecule type" value="Genomic_DNA"/>
</dbReference>
<evidence type="ECO:0000313" key="2">
    <source>
        <dbReference type="Proteomes" id="UP000186817"/>
    </source>
</evidence>
<keyword evidence="2" id="KW-1185">Reference proteome</keyword>
<comment type="caution">
    <text evidence="1">The sequence shown here is derived from an EMBL/GenBank/DDBJ whole genome shotgun (WGS) entry which is preliminary data.</text>
</comment>
<protein>
    <recommendedName>
        <fullName evidence="3">Apple domain-containing protein</fullName>
    </recommendedName>
</protein>
<organism evidence="1 2">
    <name type="scientific">Symbiodinium microadriaticum</name>
    <name type="common">Dinoflagellate</name>
    <name type="synonym">Zooxanthella microadriatica</name>
    <dbReference type="NCBI Taxonomy" id="2951"/>
    <lineage>
        <taxon>Eukaryota</taxon>
        <taxon>Sar</taxon>
        <taxon>Alveolata</taxon>
        <taxon>Dinophyceae</taxon>
        <taxon>Suessiales</taxon>
        <taxon>Symbiodiniaceae</taxon>
        <taxon>Symbiodinium</taxon>
    </lineage>
</organism>
<feature type="non-terminal residue" evidence="1">
    <location>
        <position position="44"/>
    </location>
</feature>
<reference evidence="1 2" key="1">
    <citation type="submission" date="2016-02" db="EMBL/GenBank/DDBJ databases">
        <title>Genome analysis of coral dinoflagellate symbionts highlights evolutionary adaptations to a symbiotic lifestyle.</title>
        <authorList>
            <person name="Aranda M."/>
            <person name="Li Y."/>
            <person name="Liew Y.J."/>
            <person name="Baumgarten S."/>
            <person name="Simakov O."/>
            <person name="Wilson M."/>
            <person name="Piel J."/>
            <person name="Ashoor H."/>
            <person name="Bougouffa S."/>
            <person name="Bajic V.B."/>
            <person name="Ryu T."/>
            <person name="Ravasi T."/>
            <person name="Bayer T."/>
            <person name="Micklem G."/>
            <person name="Kim H."/>
            <person name="Bhak J."/>
            <person name="Lajeunesse T.C."/>
            <person name="Voolstra C.R."/>
        </authorList>
    </citation>
    <scope>NUCLEOTIDE SEQUENCE [LARGE SCALE GENOMIC DNA]</scope>
    <source>
        <strain evidence="1 2">CCMP2467</strain>
    </source>
</reference>
<evidence type="ECO:0008006" key="3">
    <source>
        <dbReference type="Google" id="ProtNLM"/>
    </source>
</evidence>
<sequence length="44" mass="4951">VVIRDDTCWQLTDTAKWKSIKELTGSQSCRHKCRAAAGCTAYTF</sequence>
<dbReference type="Proteomes" id="UP000186817">
    <property type="component" value="Unassembled WGS sequence"/>
</dbReference>
<evidence type="ECO:0000313" key="1">
    <source>
        <dbReference type="EMBL" id="OLP46283.1"/>
    </source>
</evidence>
<dbReference type="AlphaFoldDB" id="A0A1Q8ZW37"/>
<feature type="non-terminal residue" evidence="1">
    <location>
        <position position="1"/>
    </location>
</feature>
<accession>A0A1Q8ZW37</accession>
<gene>
    <name evidence="1" type="ORF">AK812_SmicGene48738</name>
</gene>
<name>A0A1Q8ZW37_SYMMI</name>